<dbReference type="AlphaFoldDB" id="A0A7T8QW76"/>
<organism evidence="1 2">
    <name type="scientific">Caligus rogercresseyi</name>
    <name type="common">Sea louse</name>
    <dbReference type="NCBI Taxonomy" id="217165"/>
    <lineage>
        <taxon>Eukaryota</taxon>
        <taxon>Metazoa</taxon>
        <taxon>Ecdysozoa</taxon>
        <taxon>Arthropoda</taxon>
        <taxon>Crustacea</taxon>
        <taxon>Multicrustacea</taxon>
        <taxon>Hexanauplia</taxon>
        <taxon>Copepoda</taxon>
        <taxon>Siphonostomatoida</taxon>
        <taxon>Caligidae</taxon>
        <taxon>Caligus</taxon>
    </lineage>
</organism>
<dbReference type="Proteomes" id="UP000595437">
    <property type="component" value="Chromosome 2"/>
</dbReference>
<name>A0A7T8QW76_CALRO</name>
<dbReference type="OrthoDB" id="8374233at2759"/>
<feature type="non-terminal residue" evidence="1">
    <location>
        <position position="64"/>
    </location>
</feature>
<protein>
    <submittedName>
        <fullName evidence="1">Uncharacterized protein</fullName>
    </submittedName>
</protein>
<proteinExistence type="predicted"/>
<gene>
    <name evidence="1" type="ORF">FKW44_002350</name>
</gene>
<feature type="non-terminal residue" evidence="1">
    <location>
        <position position="1"/>
    </location>
</feature>
<evidence type="ECO:0000313" key="2">
    <source>
        <dbReference type="Proteomes" id="UP000595437"/>
    </source>
</evidence>
<keyword evidence="2" id="KW-1185">Reference proteome</keyword>
<sequence length="64" mass="7512">PGEDQRRYRHSMRDLAAKMNVDEKNIRTAVYKDSRSKSYVIKVRQMLFEVSKAKIGSRTLCHVL</sequence>
<accession>A0A7T8QW76</accession>
<evidence type="ECO:0000313" key="1">
    <source>
        <dbReference type="EMBL" id="QQP57380.1"/>
    </source>
</evidence>
<dbReference type="EMBL" id="CP045891">
    <property type="protein sequence ID" value="QQP57380.1"/>
    <property type="molecule type" value="Genomic_DNA"/>
</dbReference>
<reference evidence="2" key="1">
    <citation type="submission" date="2021-01" db="EMBL/GenBank/DDBJ databases">
        <title>Caligus Genome Assembly.</title>
        <authorList>
            <person name="Gallardo-Escarate C."/>
        </authorList>
    </citation>
    <scope>NUCLEOTIDE SEQUENCE [LARGE SCALE GENOMIC DNA]</scope>
</reference>